<dbReference type="InterPro" id="IPR032305">
    <property type="entry name" value="GTP-bd_M"/>
</dbReference>
<proteinExistence type="inferred from homology"/>
<keyword evidence="2 8" id="KW-0479">Metal-binding</keyword>
<feature type="binding site" evidence="7">
    <location>
        <begin position="343"/>
        <end position="345"/>
    </location>
    <ligand>
        <name>GTP</name>
        <dbReference type="ChEBI" id="CHEBI:37565"/>
    </ligand>
</feature>
<comment type="caution">
    <text evidence="11">The sequence shown here is derived from an EMBL/GenBank/DDBJ whole genome shotgun (WGS) entry which is preliminary data.</text>
</comment>
<name>A0A6N7J0C4_9FIRM</name>
<dbReference type="InterPro" id="IPR027417">
    <property type="entry name" value="P-loop_NTPase"/>
</dbReference>
<dbReference type="GO" id="GO:0005525">
    <property type="term" value="F:GTP binding"/>
    <property type="evidence" value="ECO:0007669"/>
    <property type="project" value="UniProtKB-UniRule"/>
</dbReference>
<dbReference type="Pfam" id="PF13167">
    <property type="entry name" value="GTP-bdg_N"/>
    <property type="match status" value="1"/>
</dbReference>
<keyword evidence="3 6" id="KW-0547">Nucleotide-binding</keyword>
<comment type="cofactor">
    <cofactor evidence="8">
        <name>Mg(2+)</name>
        <dbReference type="ChEBI" id="CHEBI:18420"/>
    </cofactor>
</comment>
<comment type="subunit">
    <text evidence="6">Monomer. Associates with the 50S ribosomal subunit.</text>
</comment>
<sequence>MILTAEKKEKYIEIAVTDGRDMDGTKSSLAELARLLDTAGAECVYQVTQTMEAPSPGTYIGKGKIEELREFIDAFDADGVISDDELTPAQMGNLEAALDVKVIDRTMLILDIFAQHATTKEGQIQVEMAQLQYKSSRLSGSAGIAMSRLGGGIGTRGPGETKLETDRRRIRDRISSLRRQLKEMEKNRENTRKSRSKNQIPVFAIVGYTNAGKSTLLNALTGSSVLEEDALFATLDPTTRRMDLGDGWQVLLTDTVGFISKLPHNLIDAFHSTLEEAKYADYIIHVVDSADPALERNMDVVYQTLSELHISGKPILTVFNKGDKAENARPLFDGHADIAVHISAKTGQGLEDLKRAMKKLLMSGMKQINEVIPYTEGSRLERLHEYGHIIKEEYRPDGVYVEAYVNRAFS</sequence>
<keyword evidence="5 6" id="KW-0342">GTP-binding</keyword>
<feature type="domain" description="Hflx-type G" evidence="10">
    <location>
        <begin position="201"/>
        <end position="365"/>
    </location>
</feature>
<evidence type="ECO:0000313" key="11">
    <source>
        <dbReference type="EMBL" id="MQN02057.1"/>
    </source>
</evidence>
<accession>A0A6N7J0C4</accession>
<dbReference type="AlphaFoldDB" id="A0A6N7J0C4"/>
<keyword evidence="4 8" id="KW-0460">Magnesium</keyword>
<feature type="coiled-coil region" evidence="9">
    <location>
        <begin position="160"/>
        <end position="194"/>
    </location>
</feature>
<dbReference type="PANTHER" id="PTHR10229">
    <property type="entry name" value="GTP-BINDING PROTEIN HFLX"/>
    <property type="match status" value="1"/>
</dbReference>
<dbReference type="HAMAP" id="MF_00900">
    <property type="entry name" value="GTPase_HflX"/>
    <property type="match status" value="1"/>
</dbReference>
<evidence type="ECO:0000313" key="12">
    <source>
        <dbReference type="Proteomes" id="UP000460257"/>
    </source>
</evidence>
<keyword evidence="9" id="KW-0175">Coiled coil</keyword>
<reference evidence="11" key="1">
    <citation type="journal article" date="2020" name="Appl. Environ. Microbiol.">
        <title>Medium-Chain Fatty Acid Synthesis by 'Candidatus Weimeria bifida' gen. nov., sp. nov., and 'Candidatus Pseudoramibacter fermentans' sp. nov.</title>
        <authorList>
            <person name="Scarborough M.J."/>
            <person name="Myers K.S."/>
            <person name="Donohue T.J."/>
            <person name="Noguera D.R."/>
        </authorList>
    </citation>
    <scope>NUCLEOTIDE SEQUENCE</scope>
    <source>
        <strain evidence="11">LCO1.1</strain>
    </source>
</reference>
<dbReference type="GO" id="GO:0005737">
    <property type="term" value="C:cytoplasm"/>
    <property type="evidence" value="ECO:0007669"/>
    <property type="project" value="UniProtKB-SubCell"/>
</dbReference>
<comment type="subcellular location">
    <subcellularLocation>
        <location evidence="6">Cytoplasm</location>
    </subcellularLocation>
    <text evidence="6">May associate with membranes.</text>
</comment>
<dbReference type="InterPro" id="IPR025121">
    <property type="entry name" value="GTPase_HflX_N"/>
</dbReference>
<dbReference type="GO" id="GO:0003924">
    <property type="term" value="F:GTPase activity"/>
    <property type="evidence" value="ECO:0007669"/>
    <property type="project" value="UniProtKB-UniRule"/>
</dbReference>
<comment type="similarity">
    <text evidence="6">Belongs to the TRAFAC class OBG-HflX-like GTPase superfamily. HflX GTPase family.</text>
</comment>
<dbReference type="GO" id="GO:0046872">
    <property type="term" value="F:metal ion binding"/>
    <property type="evidence" value="ECO:0007669"/>
    <property type="project" value="UniProtKB-KW"/>
</dbReference>
<dbReference type="PANTHER" id="PTHR10229:SF0">
    <property type="entry name" value="GTP-BINDING PROTEIN 6-RELATED"/>
    <property type="match status" value="1"/>
</dbReference>
<dbReference type="InterPro" id="IPR030394">
    <property type="entry name" value="G_HFLX_dom"/>
</dbReference>
<dbReference type="Gene3D" id="6.10.250.2860">
    <property type="match status" value="1"/>
</dbReference>
<evidence type="ECO:0000256" key="2">
    <source>
        <dbReference type="ARBA" id="ARBA00022723"/>
    </source>
</evidence>
<evidence type="ECO:0000256" key="7">
    <source>
        <dbReference type="PIRSR" id="PIRSR006809-1"/>
    </source>
</evidence>
<dbReference type="FunFam" id="3.40.50.11060:FF:000001">
    <property type="entry name" value="GTPase HflX"/>
    <property type="match status" value="1"/>
</dbReference>
<protein>
    <recommendedName>
        <fullName evidence="6">GTPase HflX</fullName>
    </recommendedName>
    <alternativeName>
        <fullName evidence="6">GTP-binding protein HflX</fullName>
    </alternativeName>
</protein>
<dbReference type="CDD" id="cd01878">
    <property type="entry name" value="HflX"/>
    <property type="match status" value="1"/>
</dbReference>
<dbReference type="Gene3D" id="3.40.50.300">
    <property type="entry name" value="P-loop containing nucleotide triphosphate hydrolases"/>
    <property type="match status" value="1"/>
</dbReference>
<feature type="binding site" evidence="7">
    <location>
        <begin position="207"/>
        <end position="214"/>
    </location>
    <ligand>
        <name>GTP</name>
        <dbReference type="ChEBI" id="CHEBI:37565"/>
    </ligand>
</feature>
<dbReference type="GO" id="GO:0043022">
    <property type="term" value="F:ribosome binding"/>
    <property type="evidence" value="ECO:0007669"/>
    <property type="project" value="TreeGrafter"/>
</dbReference>
<dbReference type="Pfam" id="PF01926">
    <property type="entry name" value="MMR_HSR1"/>
    <property type="match status" value="1"/>
</dbReference>
<evidence type="ECO:0000256" key="9">
    <source>
        <dbReference type="SAM" id="Coils"/>
    </source>
</evidence>
<evidence type="ECO:0000256" key="6">
    <source>
        <dbReference type="HAMAP-Rule" id="MF_00900"/>
    </source>
</evidence>
<dbReference type="InterPro" id="IPR006073">
    <property type="entry name" value="GTP-bd"/>
</dbReference>
<dbReference type="EMBL" id="VOGC01000007">
    <property type="protein sequence ID" value="MQN02057.1"/>
    <property type="molecule type" value="Genomic_DNA"/>
</dbReference>
<evidence type="ECO:0000256" key="1">
    <source>
        <dbReference type="ARBA" id="ARBA00022490"/>
    </source>
</evidence>
<dbReference type="Proteomes" id="UP000460257">
    <property type="component" value="Unassembled WGS sequence"/>
</dbReference>
<dbReference type="Pfam" id="PF16360">
    <property type="entry name" value="GTP-bdg_M"/>
    <property type="match status" value="1"/>
</dbReference>
<dbReference type="PIRSF" id="PIRSF006809">
    <property type="entry name" value="GTP-binding_hflX_prd"/>
    <property type="match status" value="1"/>
</dbReference>
<feature type="binding site" evidence="7">
    <location>
        <begin position="254"/>
        <end position="257"/>
    </location>
    <ligand>
        <name>GTP</name>
        <dbReference type="ChEBI" id="CHEBI:37565"/>
    </ligand>
</feature>
<evidence type="ECO:0000259" key="10">
    <source>
        <dbReference type="PROSITE" id="PS51705"/>
    </source>
</evidence>
<dbReference type="Gene3D" id="3.40.50.11060">
    <property type="entry name" value="GTPase HflX, N-terminal domain"/>
    <property type="match status" value="1"/>
</dbReference>
<gene>
    <name evidence="6 11" type="primary">hflX</name>
    <name evidence="11" type="ORF">FRC54_09195</name>
</gene>
<keyword evidence="12" id="KW-1185">Reference proteome</keyword>
<dbReference type="SUPFAM" id="SSF52540">
    <property type="entry name" value="P-loop containing nucleoside triphosphate hydrolases"/>
    <property type="match status" value="1"/>
</dbReference>
<evidence type="ECO:0000256" key="4">
    <source>
        <dbReference type="ARBA" id="ARBA00022842"/>
    </source>
</evidence>
<dbReference type="PRINTS" id="PR00326">
    <property type="entry name" value="GTP1OBG"/>
</dbReference>
<organism evidence="11 12">
    <name type="scientific">Candidatus Weimeria bifida</name>
    <dbReference type="NCBI Taxonomy" id="2599074"/>
    <lineage>
        <taxon>Bacteria</taxon>
        <taxon>Bacillati</taxon>
        <taxon>Bacillota</taxon>
        <taxon>Clostridia</taxon>
        <taxon>Lachnospirales</taxon>
        <taxon>Lachnospiraceae</taxon>
        <taxon>Candidatus Weimeria</taxon>
    </lineage>
</organism>
<feature type="binding site" evidence="7">
    <location>
        <begin position="232"/>
        <end position="236"/>
    </location>
    <ligand>
        <name>GTP</name>
        <dbReference type="ChEBI" id="CHEBI:37565"/>
    </ligand>
</feature>
<evidence type="ECO:0000256" key="8">
    <source>
        <dbReference type="PIRSR" id="PIRSR006809-2"/>
    </source>
</evidence>
<dbReference type="InterPro" id="IPR016496">
    <property type="entry name" value="GTPase_HflX"/>
</dbReference>
<keyword evidence="1 6" id="KW-0963">Cytoplasm</keyword>
<dbReference type="InterPro" id="IPR042108">
    <property type="entry name" value="GTPase_HflX_N_sf"/>
</dbReference>
<feature type="binding site" evidence="8">
    <location>
        <position position="214"/>
    </location>
    <ligand>
        <name>Mg(2+)</name>
        <dbReference type="ChEBI" id="CHEBI:18420"/>
    </ligand>
</feature>
<evidence type="ECO:0000256" key="5">
    <source>
        <dbReference type="ARBA" id="ARBA00023134"/>
    </source>
</evidence>
<comment type="function">
    <text evidence="6">GTPase that associates with the 50S ribosomal subunit and may have a role during protein synthesis or ribosome biogenesis.</text>
</comment>
<dbReference type="PROSITE" id="PS51705">
    <property type="entry name" value="G_HFLX"/>
    <property type="match status" value="1"/>
</dbReference>
<feature type="binding site" evidence="8">
    <location>
        <position position="234"/>
    </location>
    <ligand>
        <name>Mg(2+)</name>
        <dbReference type="ChEBI" id="CHEBI:18420"/>
    </ligand>
</feature>
<dbReference type="NCBIfam" id="TIGR03156">
    <property type="entry name" value="GTP_HflX"/>
    <property type="match status" value="1"/>
</dbReference>
<evidence type="ECO:0000256" key="3">
    <source>
        <dbReference type="ARBA" id="ARBA00022741"/>
    </source>
</evidence>
<feature type="binding site" evidence="7">
    <location>
        <begin position="320"/>
        <end position="323"/>
    </location>
    <ligand>
        <name>GTP</name>
        <dbReference type="ChEBI" id="CHEBI:37565"/>
    </ligand>
</feature>